<evidence type="ECO:0000313" key="10">
    <source>
        <dbReference type="Proteomes" id="UP000242881"/>
    </source>
</evidence>
<keyword evidence="6" id="KW-0472">Membrane</keyword>
<dbReference type="Pfam" id="PF02321">
    <property type="entry name" value="OEP"/>
    <property type="match status" value="2"/>
</dbReference>
<name>A0A2J6WLE1_9BACT</name>
<proteinExistence type="inferred from homology"/>
<comment type="similarity">
    <text evidence="2">Belongs to the outer membrane factor (OMF) (TC 1.B.17) family.</text>
</comment>
<gene>
    <name evidence="9" type="ORF">C0187_04440</name>
</gene>
<accession>A0A2J6WLE1</accession>
<comment type="caution">
    <text evidence="9">The sequence shown here is derived from an EMBL/GenBank/DDBJ whole genome shotgun (WGS) entry which is preliminary data.</text>
</comment>
<organism evidence="9 10">
    <name type="scientific">Calditerrivibrio nitroreducens</name>
    <dbReference type="NCBI Taxonomy" id="477976"/>
    <lineage>
        <taxon>Bacteria</taxon>
        <taxon>Pseudomonadati</taxon>
        <taxon>Deferribacterota</taxon>
        <taxon>Deferribacteres</taxon>
        <taxon>Deferribacterales</taxon>
        <taxon>Calditerrivibrionaceae</taxon>
    </lineage>
</organism>
<dbReference type="EMBL" id="PNIN01000045">
    <property type="protein sequence ID" value="PMP71178.1"/>
    <property type="molecule type" value="Genomic_DNA"/>
</dbReference>
<evidence type="ECO:0000256" key="1">
    <source>
        <dbReference type="ARBA" id="ARBA00004442"/>
    </source>
</evidence>
<evidence type="ECO:0000313" key="9">
    <source>
        <dbReference type="EMBL" id="PMP71178.1"/>
    </source>
</evidence>
<keyword evidence="3" id="KW-0813">Transport</keyword>
<keyword evidence="5" id="KW-0812">Transmembrane</keyword>
<evidence type="ECO:0000256" key="3">
    <source>
        <dbReference type="ARBA" id="ARBA00022448"/>
    </source>
</evidence>
<dbReference type="GO" id="GO:1990281">
    <property type="term" value="C:efflux pump complex"/>
    <property type="evidence" value="ECO:0007669"/>
    <property type="project" value="TreeGrafter"/>
</dbReference>
<protein>
    <submittedName>
        <fullName evidence="9">TolC family protein</fullName>
    </submittedName>
</protein>
<sequence length="435" mass="49487">MLNKKALLSIFIFSSLSLNAAQLTFEEAKKILLEKNGLIKAYSEEVTSSQFRVEQAKSGFMPKLNISETFISTDEPGSAAFIKISQGNFTPAYMATMSDPDRTKNFETKIELVQPLLLQGKVYFGFKQAEEMKKASDKMLDVVRQELIYNLVRAYYGKALADKSVEVTEKSMERTKKYRDLTAEFYRNGLLVKSDLLVAESRVNLNESYIAEAKKQVEVAQAHLQRLLDNDGVFSVVWNDPGLKVDKSLDEYIKIAIENRKDLKAMEDFARVQDLEYKKNMWSYSPEIVAFANYKMNDTSFLGDSGKGFTVGAMINFNIFNGFMNKNKISEEKSKKMAIDYKLIDKRNEIKSEVKDAYYSVLAAESKIEAMKKSLEASYAALNITENRFKEGLARITDLLDREVDVKNAELALYMAEYDLIESKTKLYKAAGILK</sequence>
<evidence type="ECO:0000256" key="2">
    <source>
        <dbReference type="ARBA" id="ARBA00007613"/>
    </source>
</evidence>
<dbReference type="InterPro" id="IPR003423">
    <property type="entry name" value="OMP_efflux"/>
</dbReference>
<keyword evidence="7" id="KW-0998">Cell outer membrane</keyword>
<dbReference type="GO" id="GO:0015288">
    <property type="term" value="F:porin activity"/>
    <property type="evidence" value="ECO:0007669"/>
    <property type="project" value="TreeGrafter"/>
</dbReference>
<evidence type="ECO:0000256" key="4">
    <source>
        <dbReference type="ARBA" id="ARBA00022452"/>
    </source>
</evidence>
<comment type="subcellular location">
    <subcellularLocation>
        <location evidence="1">Cell outer membrane</location>
    </subcellularLocation>
</comment>
<dbReference type="GO" id="GO:0009279">
    <property type="term" value="C:cell outer membrane"/>
    <property type="evidence" value="ECO:0007669"/>
    <property type="project" value="UniProtKB-SubCell"/>
</dbReference>
<dbReference type="AlphaFoldDB" id="A0A2J6WLE1"/>
<evidence type="ECO:0000256" key="7">
    <source>
        <dbReference type="ARBA" id="ARBA00023237"/>
    </source>
</evidence>
<dbReference type="RefSeq" id="WP_424606114.1">
    <property type="nucleotide sequence ID" value="NZ_JBNAVA010000011.1"/>
</dbReference>
<evidence type="ECO:0000256" key="8">
    <source>
        <dbReference type="SAM" id="SignalP"/>
    </source>
</evidence>
<evidence type="ECO:0000256" key="6">
    <source>
        <dbReference type="ARBA" id="ARBA00023136"/>
    </source>
</evidence>
<dbReference type="PANTHER" id="PTHR30026">
    <property type="entry name" value="OUTER MEMBRANE PROTEIN TOLC"/>
    <property type="match status" value="1"/>
</dbReference>
<dbReference type="PANTHER" id="PTHR30026:SF20">
    <property type="entry name" value="OUTER MEMBRANE PROTEIN TOLC"/>
    <property type="match status" value="1"/>
</dbReference>
<dbReference type="SUPFAM" id="SSF56954">
    <property type="entry name" value="Outer membrane efflux proteins (OEP)"/>
    <property type="match status" value="1"/>
</dbReference>
<dbReference type="GO" id="GO:0015562">
    <property type="term" value="F:efflux transmembrane transporter activity"/>
    <property type="evidence" value="ECO:0007669"/>
    <property type="project" value="InterPro"/>
</dbReference>
<dbReference type="InterPro" id="IPR051906">
    <property type="entry name" value="TolC-like"/>
</dbReference>
<keyword evidence="8" id="KW-0732">Signal</keyword>
<dbReference type="Gene3D" id="1.20.1600.10">
    <property type="entry name" value="Outer membrane efflux proteins (OEP)"/>
    <property type="match status" value="1"/>
</dbReference>
<evidence type="ECO:0000256" key="5">
    <source>
        <dbReference type="ARBA" id="ARBA00022692"/>
    </source>
</evidence>
<keyword evidence="4" id="KW-1134">Transmembrane beta strand</keyword>
<feature type="chain" id="PRO_5014397812" evidence="8">
    <location>
        <begin position="21"/>
        <end position="435"/>
    </location>
</feature>
<dbReference type="Proteomes" id="UP000242881">
    <property type="component" value="Unassembled WGS sequence"/>
</dbReference>
<feature type="signal peptide" evidence="8">
    <location>
        <begin position="1"/>
        <end position="20"/>
    </location>
</feature>
<reference evidence="9 10" key="1">
    <citation type="submission" date="2018-01" db="EMBL/GenBank/DDBJ databases">
        <title>Metagenomic assembled genomes from two thermal pools in the Uzon Caldera, Kamchatka, Russia.</title>
        <authorList>
            <person name="Wilkins L."/>
            <person name="Ettinger C."/>
        </authorList>
    </citation>
    <scope>NUCLEOTIDE SEQUENCE [LARGE SCALE GENOMIC DNA]</scope>
    <source>
        <strain evidence="9">ZAV-05</strain>
    </source>
</reference>